<organism evidence="1 2">
    <name type="scientific">Ferrimonas lipolytica</name>
    <dbReference type="NCBI Taxonomy" id="2724191"/>
    <lineage>
        <taxon>Bacteria</taxon>
        <taxon>Pseudomonadati</taxon>
        <taxon>Pseudomonadota</taxon>
        <taxon>Gammaproteobacteria</taxon>
        <taxon>Alteromonadales</taxon>
        <taxon>Ferrimonadaceae</taxon>
        <taxon>Ferrimonas</taxon>
    </lineage>
</organism>
<dbReference type="Pfam" id="PF06293">
    <property type="entry name" value="Kdo"/>
    <property type="match status" value="1"/>
</dbReference>
<dbReference type="AlphaFoldDB" id="A0A6H1UGY8"/>
<name>A0A6H1UGY8_9GAMM</name>
<dbReference type="Proteomes" id="UP000501602">
    <property type="component" value="Chromosome"/>
</dbReference>
<dbReference type="Gene3D" id="1.10.510.10">
    <property type="entry name" value="Transferase(Phosphotransferase) domain 1"/>
    <property type="match status" value="1"/>
</dbReference>
<dbReference type="EMBL" id="CP051180">
    <property type="protein sequence ID" value="QIZ78351.1"/>
    <property type="molecule type" value="Genomic_DNA"/>
</dbReference>
<sequence length="271" mass="31341">MHYPFKYSVQNLHESNDNNWTLWLAPSIADQQKAIFEQLKQPSLSADEELKREPHKRVIRLGNSVIKWQRYRDPRRLIKANVHANERLTRKEGGILRTEWLNNLYLQEVGVAIPAPTGFAEQRHLGLITAQATITEYLPDVLRLKDHIDDIELMAEKEPWMIEAINLARQLHELRLYHLDFHHQNILFQGQQRLLIDNEKLLHTESPNVALHAAMLGRLGYGLRYDPAEQSRYTELALPEIDVCAVETFRLALLGKITGKVLTALVERSGL</sequence>
<gene>
    <name evidence="1" type="ORF">HER31_16455</name>
</gene>
<evidence type="ECO:0008006" key="3">
    <source>
        <dbReference type="Google" id="ProtNLM"/>
    </source>
</evidence>
<accession>A0A6H1UGY8</accession>
<reference evidence="1 2" key="1">
    <citation type="submission" date="2020-04" db="EMBL/GenBank/DDBJ databases">
        <title>Ferrimonas sp. S7 isolated from sea water.</title>
        <authorList>
            <person name="Bae S.S."/>
            <person name="Baek K."/>
        </authorList>
    </citation>
    <scope>NUCLEOTIDE SEQUENCE [LARGE SCALE GENOMIC DNA]</scope>
    <source>
        <strain evidence="1 2">S7</strain>
    </source>
</reference>
<proteinExistence type="predicted"/>
<dbReference type="InterPro" id="IPR011009">
    <property type="entry name" value="Kinase-like_dom_sf"/>
</dbReference>
<dbReference type="KEGG" id="fes:HER31_16455"/>
<keyword evidence="2" id="KW-1185">Reference proteome</keyword>
<evidence type="ECO:0000313" key="1">
    <source>
        <dbReference type="EMBL" id="QIZ78351.1"/>
    </source>
</evidence>
<protein>
    <recommendedName>
        <fullName evidence="3">Lipopolysaccharide kinase (Kdo/WaaP) family protein</fullName>
    </recommendedName>
</protein>
<dbReference type="RefSeq" id="WP_168662233.1">
    <property type="nucleotide sequence ID" value="NZ_CP051180.1"/>
</dbReference>
<evidence type="ECO:0000313" key="2">
    <source>
        <dbReference type="Proteomes" id="UP000501602"/>
    </source>
</evidence>
<dbReference type="SUPFAM" id="SSF56112">
    <property type="entry name" value="Protein kinase-like (PK-like)"/>
    <property type="match status" value="1"/>
</dbReference>